<reference evidence="1" key="1">
    <citation type="submission" date="2019-09" db="EMBL/GenBank/DDBJ databases">
        <authorList>
            <person name="Teo W.F.A."/>
            <person name="Duangmal K."/>
        </authorList>
    </citation>
    <scope>NUCLEOTIDE SEQUENCE [LARGE SCALE GENOMIC DNA]</scope>
    <source>
        <strain evidence="1">K81G1</strain>
    </source>
</reference>
<gene>
    <name evidence="1" type="ORF">FPZ12_024105</name>
</gene>
<protein>
    <submittedName>
        <fullName evidence="1">Uncharacterized protein</fullName>
    </submittedName>
</protein>
<dbReference type="AlphaFoldDB" id="A0A5N0UX67"/>
<keyword evidence="2" id="KW-1185">Reference proteome</keyword>
<dbReference type="Proteomes" id="UP000319769">
    <property type="component" value="Unassembled WGS sequence"/>
</dbReference>
<dbReference type="RefSeq" id="WP_144760976.1">
    <property type="nucleotide sequence ID" value="NZ_VMNW02000038.1"/>
</dbReference>
<dbReference type="EMBL" id="VMNW02000038">
    <property type="protein sequence ID" value="KAA9157968.1"/>
    <property type="molecule type" value="Genomic_DNA"/>
</dbReference>
<accession>A0A5N0UX67</accession>
<name>A0A5N0UX67_9PSEU</name>
<comment type="caution">
    <text evidence="1">The sequence shown here is derived from an EMBL/GenBank/DDBJ whole genome shotgun (WGS) entry which is preliminary data.</text>
</comment>
<evidence type="ECO:0000313" key="1">
    <source>
        <dbReference type="EMBL" id="KAA9157968.1"/>
    </source>
</evidence>
<organism evidence="1 2">
    <name type="scientific">Amycolatopsis acidicola</name>
    <dbReference type="NCBI Taxonomy" id="2596893"/>
    <lineage>
        <taxon>Bacteria</taxon>
        <taxon>Bacillati</taxon>
        <taxon>Actinomycetota</taxon>
        <taxon>Actinomycetes</taxon>
        <taxon>Pseudonocardiales</taxon>
        <taxon>Pseudonocardiaceae</taxon>
        <taxon>Amycolatopsis</taxon>
    </lineage>
</organism>
<proteinExistence type="predicted"/>
<sequence>MSETRAQPGEYYVELAPHARQPRHRVSFPARIEHDRAQDALGAWWIRPSMRAAVVEDLRRWLQATPDVGIQLEFLRSGANLRSPGDVVVQVRDHGSEHWQRIRPDRDGRYPVGGDPVWPWFLSVPTTSALAIFTTRNRLLQSDRLRAEPAERHVALDGRSPGFPAIVGQGPRNGILRPRFRPAVAASVLAWANDRAMRIDPDFLCGYWENDTIVLLDGEHIDEHGYQPTLIQPDHDGRYAVAPGRWAWCDSVE</sequence>
<evidence type="ECO:0000313" key="2">
    <source>
        <dbReference type="Proteomes" id="UP000319769"/>
    </source>
</evidence>
<dbReference type="OrthoDB" id="3467040at2"/>